<proteinExistence type="inferred from homology"/>
<dbReference type="InterPro" id="IPR001247">
    <property type="entry name" value="ExoRNase_PH_dom1"/>
</dbReference>
<dbReference type="GO" id="GO:0000467">
    <property type="term" value="P:exonucleolytic trimming to generate mature 3'-end of 5.8S rRNA from tricistronic rRNA transcript (SSU-rRNA, 5.8S rRNA, LSU-rRNA)"/>
    <property type="evidence" value="ECO:0007669"/>
    <property type="project" value="TreeGrafter"/>
</dbReference>
<evidence type="ECO:0000313" key="12">
    <source>
        <dbReference type="EMBL" id="CAD7432357.1"/>
    </source>
</evidence>
<reference evidence="12" key="1">
    <citation type="submission" date="2020-11" db="EMBL/GenBank/DDBJ databases">
        <authorList>
            <person name="Tran Van P."/>
        </authorList>
    </citation>
    <scope>NUCLEOTIDE SEQUENCE</scope>
</reference>
<evidence type="ECO:0000256" key="4">
    <source>
        <dbReference type="ARBA" id="ARBA00019572"/>
    </source>
</evidence>
<dbReference type="GO" id="GO:0016075">
    <property type="term" value="P:rRNA catabolic process"/>
    <property type="evidence" value="ECO:0007669"/>
    <property type="project" value="TreeGrafter"/>
</dbReference>
<feature type="region of interest" description="Disordered" evidence="9">
    <location>
        <begin position="360"/>
        <end position="545"/>
    </location>
</feature>
<dbReference type="SUPFAM" id="SSF54211">
    <property type="entry name" value="Ribosomal protein S5 domain 2-like"/>
    <property type="match status" value="2"/>
</dbReference>
<keyword evidence="5" id="KW-0963">Cytoplasm</keyword>
<evidence type="ECO:0000256" key="9">
    <source>
        <dbReference type="SAM" id="MobiDB-lite"/>
    </source>
</evidence>
<evidence type="ECO:0000259" key="11">
    <source>
        <dbReference type="Pfam" id="PF03725"/>
    </source>
</evidence>
<dbReference type="GO" id="GO:0034475">
    <property type="term" value="P:U4 snRNA 3'-end processing"/>
    <property type="evidence" value="ECO:0007669"/>
    <property type="project" value="TreeGrafter"/>
</dbReference>
<dbReference type="GO" id="GO:0071038">
    <property type="term" value="P:TRAMP-dependent tRNA surveillance pathway"/>
    <property type="evidence" value="ECO:0007669"/>
    <property type="project" value="TreeGrafter"/>
</dbReference>
<dbReference type="EMBL" id="OB795528">
    <property type="protein sequence ID" value="CAD7432357.1"/>
    <property type="molecule type" value="Genomic_DNA"/>
</dbReference>
<keyword evidence="7" id="KW-0539">Nucleus</keyword>
<dbReference type="CDD" id="cd11368">
    <property type="entry name" value="RNase_PH_RRP45"/>
    <property type="match status" value="1"/>
</dbReference>
<comment type="similarity">
    <text evidence="3">Belongs to the RNase PH family.</text>
</comment>
<sequence length="545" mass="60040">MKEALLSNCERTFVLQALSEGKRIDGREIDEFREMEIFFGTDWGCCQVSLGDTKYVRTDLELSPMETPSMDVTDISQITRLFSSLRVLAQVSCDVMAPKATRPNEGLLHINVELSPMGAPHFESGRLSELGVQLNRLLEKAIKDSHCVDLESLCIVAEEKVFNLRVDVHILNHEGNLVEAASIAALTALSHFRRPDVTMTGEKTIIHDPSERDPIPVVLHHHPVCVSYALFNKGTVVVADPTALEERVSEAQIVFGMNAYRELCGLHLGGSALATFETVVNCAIRAGNRAAQVVQKIKTLLAQDAETRAAGKPVGFTDCIRQPNVLAMSQDRLAIRLHRRDLRETARNLVSVRTGRVERSNMLSTDEDEDEPTLLSLGNGSAELVPSRGKSGKYPLGELGDTPVGLGGPNKWEQHNSSSSDSDDAEEEDSKDLADNTEKKVFLPMEGIDDEDGDDEGDDDDDFESGDSDIEVIQEISIEDKKKPLANIELSDSEEEEKGTLYPGDLEPSGGREQQMSDMASNKNQASESDDSTTTRSWYPKKTPW</sequence>
<evidence type="ECO:0000259" key="10">
    <source>
        <dbReference type="Pfam" id="PF01138"/>
    </source>
</evidence>
<evidence type="ECO:0000256" key="2">
    <source>
        <dbReference type="ARBA" id="ARBA00004496"/>
    </source>
</evidence>
<feature type="compositionally biased region" description="Acidic residues" evidence="9">
    <location>
        <begin position="447"/>
        <end position="472"/>
    </location>
</feature>
<feature type="compositionally biased region" description="Acidic residues" evidence="9">
    <location>
        <begin position="421"/>
        <end position="430"/>
    </location>
</feature>
<dbReference type="GO" id="GO:0000176">
    <property type="term" value="C:nuclear exosome (RNase complex)"/>
    <property type="evidence" value="ECO:0007669"/>
    <property type="project" value="TreeGrafter"/>
</dbReference>
<dbReference type="GO" id="GO:0071035">
    <property type="term" value="P:nuclear polyadenylation-dependent rRNA catabolic process"/>
    <property type="evidence" value="ECO:0007669"/>
    <property type="project" value="TreeGrafter"/>
</dbReference>
<dbReference type="Gene3D" id="3.30.230.70">
    <property type="entry name" value="GHMP Kinase, N-terminal domain"/>
    <property type="match status" value="1"/>
</dbReference>
<dbReference type="GO" id="GO:0000177">
    <property type="term" value="C:cytoplasmic exosome (RNase complex)"/>
    <property type="evidence" value="ECO:0007669"/>
    <property type="project" value="TreeGrafter"/>
</dbReference>
<evidence type="ECO:0000256" key="1">
    <source>
        <dbReference type="ARBA" id="ARBA00004123"/>
    </source>
</evidence>
<comment type="subcellular location">
    <subcellularLocation>
        <location evidence="2">Cytoplasm</location>
    </subcellularLocation>
    <subcellularLocation>
        <location evidence="1">Nucleus</location>
    </subcellularLocation>
</comment>
<dbReference type="AlphaFoldDB" id="A0A7R9EE53"/>
<dbReference type="GO" id="GO:0034476">
    <property type="term" value="P:U5 snRNA 3'-end processing"/>
    <property type="evidence" value="ECO:0007669"/>
    <property type="project" value="TreeGrafter"/>
</dbReference>
<dbReference type="PANTHER" id="PTHR11097">
    <property type="entry name" value="EXOSOME COMPLEX EXONUCLEASE RIBOSOMAL RNA PROCESSING PROTEIN"/>
    <property type="match status" value="1"/>
</dbReference>
<feature type="compositionally biased region" description="Polar residues" evidence="9">
    <location>
        <begin position="512"/>
        <end position="537"/>
    </location>
</feature>
<accession>A0A7R9EE53</accession>
<keyword evidence="6" id="KW-0694">RNA-binding</keyword>
<evidence type="ECO:0000256" key="5">
    <source>
        <dbReference type="ARBA" id="ARBA00022490"/>
    </source>
</evidence>
<gene>
    <name evidence="12" type="ORF">TMSB3V08_LOCUS9066</name>
</gene>
<protein>
    <recommendedName>
        <fullName evidence="4">Exosome complex component RRP45</fullName>
    </recommendedName>
    <alternativeName>
        <fullName evidence="8">Exosome component 9</fullName>
    </alternativeName>
</protein>
<dbReference type="GO" id="GO:0035925">
    <property type="term" value="F:mRNA 3'-UTR AU-rich region binding"/>
    <property type="evidence" value="ECO:0007669"/>
    <property type="project" value="TreeGrafter"/>
</dbReference>
<dbReference type="GO" id="GO:0071028">
    <property type="term" value="P:nuclear mRNA surveillance"/>
    <property type="evidence" value="ECO:0007669"/>
    <property type="project" value="TreeGrafter"/>
</dbReference>
<dbReference type="InterPro" id="IPR020568">
    <property type="entry name" value="Ribosomal_Su5_D2-typ_SF"/>
</dbReference>
<dbReference type="PANTHER" id="PTHR11097:SF14">
    <property type="entry name" value="EXOSOME COMPLEX COMPONENT RRP45"/>
    <property type="match status" value="1"/>
</dbReference>
<dbReference type="GO" id="GO:0034473">
    <property type="term" value="P:U1 snRNA 3'-end processing"/>
    <property type="evidence" value="ECO:0007669"/>
    <property type="project" value="TreeGrafter"/>
</dbReference>
<dbReference type="Pfam" id="PF03725">
    <property type="entry name" value="RNase_PH_C"/>
    <property type="match status" value="1"/>
</dbReference>
<dbReference type="InterPro" id="IPR033100">
    <property type="entry name" value="Rrp45"/>
</dbReference>
<dbReference type="InterPro" id="IPR027408">
    <property type="entry name" value="PNPase/RNase_PH_dom_sf"/>
</dbReference>
<feature type="domain" description="Exoribonuclease phosphorolytic" evidence="10">
    <location>
        <begin position="86"/>
        <end position="195"/>
    </location>
</feature>
<name>A0A7R9EE53_9NEOP</name>
<dbReference type="InterPro" id="IPR050590">
    <property type="entry name" value="Exosome_comp_Rrp42_subfam"/>
</dbReference>
<dbReference type="SUPFAM" id="SSF55666">
    <property type="entry name" value="Ribonuclease PH domain 2-like"/>
    <property type="match status" value="1"/>
</dbReference>
<dbReference type="InterPro" id="IPR015847">
    <property type="entry name" value="ExoRNase_PH_dom2"/>
</dbReference>
<organism evidence="12">
    <name type="scientific">Timema monikensis</name>
    <dbReference type="NCBI Taxonomy" id="170555"/>
    <lineage>
        <taxon>Eukaryota</taxon>
        <taxon>Metazoa</taxon>
        <taxon>Ecdysozoa</taxon>
        <taxon>Arthropoda</taxon>
        <taxon>Hexapoda</taxon>
        <taxon>Insecta</taxon>
        <taxon>Pterygota</taxon>
        <taxon>Neoptera</taxon>
        <taxon>Polyneoptera</taxon>
        <taxon>Phasmatodea</taxon>
        <taxon>Timematodea</taxon>
        <taxon>Timematoidea</taxon>
        <taxon>Timematidae</taxon>
        <taxon>Timema</taxon>
    </lineage>
</organism>
<evidence type="ECO:0000256" key="6">
    <source>
        <dbReference type="ARBA" id="ARBA00022884"/>
    </source>
</evidence>
<feature type="compositionally biased region" description="Basic and acidic residues" evidence="9">
    <location>
        <begin position="431"/>
        <end position="441"/>
    </location>
</feature>
<dbReference type="InterPro" id="IPR036345">
    <property type="entry name" value="ExoRNase_PH_dom2_sf"/>
</dbReference>
<dbReference type="Pfam" id="PF01138">
    <property type="entry name" value="RNase_PH"/>
    <property type="match status" value="1"/>
</dbReference>
<evidence type="ECO:0000256" key="7">
    <source>
        <dbReference type="ARBA" id="ARBA00023242"/>
    </source>
</evidence>
<evidence type="ECO:0000256" key="3">
    <source>
        <dbReference type="ARBA" id="ARBA00006678"/>
    </source>
</evidence>
<evidence type="ECO:0000256" key="8">
    <source>
        <dbReference type="ARBA" id="ARBA00032660"/>
    </source>
</evidence>
<feature type="domain" description="Exoribonuclease phosphorolytic" evidence="11">
    <location>
        <begin position="223"/>
        <end position="283"/>
    </location>
</feature>